<evidence type="ECO:0000313" key="1">
    <source>
        <dbReference type="EMBL" id="KAL2336665.1"/>
    </source>
</evidence>
<dbReference type="EMBL" id="JBGMDY010000004">
    <property type="protein sequence ID" value="KAL2336665.1"/>
    <property type="molecule type" value="Genomic_DNA"/>
</dbReference>
<gene>
    <name evidence="1" type="ORF">Fmac_011111</name>
</gene>
<keyword evidence="2" id="KW-1185">Reference proteome</keyword>
<comment type="caution">
    <text evidence="1">The sequence shown here is derived from an EMBL/GenBank/DDBJ whole genome shotgun (WGS) entry which is preliminary data.</text>
</comment>
<dbReference type="AlphaFoldDB" id="A0ABD1MNM7"/>
<organism evidence="1 2">
    <name type="scientific">Flemingia macrophylla</name>
    <dbReference type="NCBI Taxonomy" id="520843"/>
    <lineage>
        <taxon>Eukaryota</taxon>
        <taxon>Viridiplantae</taxon>
        <taxon>Streptophyta</taxon>
        <taxon>Embryophyta</taxon>
        <taxon>Tracheophyta</taxon>
        <taxon>Spermatophyta</taxon>
        <taxon>Magnoliopsida</taxon>
        <taxon>eudicotyledons</taxon>
        <taxon>Gunneridae</taxon>
        <taxon>Pentapetalae</taxon>
        <taxon>rosids</taxon>
        <taxon>fabids</taxon>
        <taxon>Fabales</taxon>
        <taxon>Fabaceae</taxon>
        <taxon>Papilionoideae</taxon>
        <taxon>50 kb inversion clade</taxon>
        <taxon>NPAAA clade</taxon>
        <taxon>indigoferoid/millettioid clade</taxon>
        <taxon>Phaseoleae</taxon>
        <taxon>Flemingia</taxon>
    </lineage>
</organism>
<reference evidence="1 2" key="1">
    <citation type="submission" date="2024-08" db="EMBL/GenBank/DDBJ databases">
        <title>Insights into the chromosomal genome structure of Flemingia macrophylla.</title>
        <authorList>
            <person name="Ding Y."/>
            <person name="Zhao Y."/>
            <person name="Bi W."/>
            <person name="Wu M."/>
            <person name="Zhao G."/>
            <person name="Gong Y."/>
            <person name="Li W."/>
            <person name="Zhang P."/>
        </authorList>
    </citation>
    <scope>NUCLEOTIDE SEQUENCE [LARGE SCALE GENOMIC DNA]</scope>
    <source>
        <strain evidence="1">DYQJB</strain>
        <tissue evidence="1">Leaf</tissue>
    </source>
</reference>
<evidence type="ECO:0000313" key="2">
    <source>
        <dbReference type="Proteomes" id="UP001603857"/>
    </source>
</evidence>
<name>A0ABD1MNM7_9FABA</name>
<dbReference type="Proteomes" id="UP001603857">
    <property type="component" value="Unassembled WGS sequence"/>
</dbReference>
<protein>
    <submittedName>
        <fullName evidence="1">Uncharacterized protein</fullName>
    </submittedName>
</protein>
<sequence length="50" mass="5736">MAKMVVRIYCKKTIVNKNISVKYTQKNVSWSKTDFVSFPSTVVSNFQCSV</sequence>
<proteinExistence type="predicted"/>
<accession>A0ABD1MNM7</accession>